<feature type="compositionally biased region" description="Low complexity" evidence="1">
    <location>
        <begin position="478"/>
        <end position="513"/>
    </location>
</feature>
<feature type="region of interest" description="Disordered" evidence="1">
    <location>
        <begin position="154"/>
        <end position="173"/>
    </location>
</feature>
<feature type="region of interest" description="Disordered" evidence="1">
    <location>
        <begin position="550"/>
        <end position="620"/>
    </location>
</feature>
<dbReference type="EMBL" id="ML213666">
    <property type="protein sequence ID" value="TFK32689.1"/>
    <property type="molecule type" value="Genomic_DNA"/>
</dbReference>
<name>A0A5C3LHW1_9AGAR</name>
<feature type="compositionally biased region" description="Basic and acidic residues" evidence="1">
    <location>
        <begin position="75"/>
        <end position="88"/>
    </location>
</feature>
<feature type="compositionally biased region" description="Basic and acidic residues" evidence="1">
    <location>
        <begin position="408"/>
        <end position="424"/>
    </location>
</feature>
<accession>A0A5C3LHW1</accession>
<dbReference type="Proteomes" id="UP000308652">
    <property type="component" value="Unassembled WGS sequence"/>
</dbReference>
<evidence type="ECO:0000313" key="2">
    <source>
        <dbReference type="EMBL" id="TFK32689.1"/>
    </source>
</evidence>
<evidence type="ECO:0000256" key="1">
    <source>
        <dbReference type="SAM" id="MobiDB-lite"/>
    </source>
</evidence>
<feature type="region of interest" description="Disordered" evidence="1">
    <location>
        <begin position="385"/>
        <end position="522"/>
    </location>
</feature>
<reference evidence="2 3" key="1">
    <citation type="journal article" date="2019" name="Nat. Ecol. Evol.">
        <title>Megaphylogeny resolves global patterns of mushroom evolution.</title>
        <authorList>
            <person name="Varga T."/>
            <person name="Krizsan K."/>
            <person name="Foldi C."/>
            <person name="Dima B."/>
            <person name="Sanchez-Garcia M."/>
            <person name="Sanchez-Ramirez S."/>
            <person name="Szollosi G.J."/>
            <person name="Szarkandi J.G."/>
            <person name="Papp V."/>
            <person name="Albert L."/>
            <person name="Andreopoulos W."/>
            <person name="Angelini C."/>
            <person name="Antonin V."/>
            <person name="Barry K.W."/>
            <person name="Bougher N.L."/>
            <person name="Buchanan P."/>
            <person name="Buyck B."/>
            <person name="Bense V."/>
            <person name="Catcheside P."/>
            <person name="Chovatia M."/>
            <person name="Cooper J."/>
            <person name="Damon W."/>
            <person name="Desjardin D."/>
            <person name="Finy P."/>
            <person name="Geml J."/>
            <person name="Haridas S."/>
            <person name="Hughes K."/>
            <person name="Justo A."/>
            <person name="Karasinski D."/>
            <person name="Kautmanova I."/>
            <person name="Kiss B."/>
            <person name="Kocsube S."/>
            <person name="Kotiranta H."/>
            <person name="LaButti K.M."/>
            <person name="Lechner B.E."/>
            <person name="Liimatainen K."/>
            <person name="Lipzen A."/>
            <person name="Lukacs Z."/>
            <person name="Mihaltcheva S."/>
            <person name="Morgado L.N."/>
            <person name="Niskanen T."/>
            <person name="Noordeloos M.E."/>
            <person name="Ohm R.A."/>
            <person name="Ortiz-Santana B."/>
            <person name="Ovrebo C."/>
            <person name="Racz N."/>
            <person name="Riley R."/>
            <person name="Savchenko A."/>
            <person name="Shiryaev A."/>
            <person name="Soop K."/>
            <person name="Spirin V."/>
            <person name="Szebenyi C."/>
            <person name="Tomsovsky M."/>
            <person name="Tulloss R.E."/>
            <person name="Uehling J."/>
            <person name="Grigoriev I.V."/>
            <person name="Vagvolgyi C."/>
            <person name="Papp T."/>
            <person name="Martin F.M."/>
            <person name="Miettinen O."/>
            <person name="Hibbett D.S."/>
            <person name="Nagy L.G."/>
        </authorList>
    </citation>
    <scope>NUCLEOTIDE SEQUENCE [LARGE SCALE GENOMIC DNA]</scope>
    <source>
        <strain evidence="2 3">CBS 166.37</strain>
    </source>
</reference>
<dbReference type="AlphaFoldDB" id="A0A5C3LHW1"/>
<feature type="compositionally biased region" description="Low complexity" evidence="1">
    <location>
        <begin position="350"/>
        <end position="364"/>
    </location>
</feature>
<feature type="compositionally biased region" description="Low complexity" evidence="1">
    <location>
        <begin position="158"/>
        <end position="171"/>
    </location>
</feature>
<feature type="region of interest" description="Disordered" evidence="1">
    <location>
        <begin position="272"/>
        <end position="364"/>
    </location>
</feature>
<gene>
    <name evidence="2" type="ORF">BDQ12DRAFT_477773</name>
</gene>
<proteinExistence type="predicted"/>
<organism evidence="2 3">
    <name type="scientific">Crucibulum laeve</name>
    <dbReference type="NCBI Taxonomy" id="68775"/>
    <lineage>
        <taxon>Eukaryota</taxon>
        <taxon>Fungi</taxon>
        <taxon>Dikarya</taxon>
        <taxon>Basidiomycota</taxon>
        <taxon>Agaricomycotina</taxon>
        <taxon>Agaricomycetes</taxon>
        <taxon>Agaricomycetidae</taxon>
        <taxon>Agaricales</taxon>
        <taxon>Agaricineae</taxon>
        <taxon>Nidulariaceae</taxon>
        <taxon>Crucibulum</taxon>
    </lineage>
</organism>
<feature type="compositionally biased region" description="Polar residues" evidence="1">
    <location>
        <begin position="329"/>
        <end position="343"/>
    </location>
</feature>
<sequence length="637" mass="67625">MATPFSWSDSLLACLPTVPCLPGTNAAASSSTESLTNPSSLNANSSTSRTSRNRSSNAQQHEDLHNPTAHRIPRAHPDELRGLLRDAESSTDGEDAEILSLHSDFGARRRQQRRKKKPKKKAGITLFGYDLFGRPKQPAVHLGDDDDALYASHRRRTTSTGSNSSDTPSTTLTRATWDSDAAPLDADMIADLSFSSEATIRVGREEAERVRDTVREVNEHPQEQNEHQRELDKRIEGNAGSEIGERNGHLSLSALSPAEADAATEALRLQEKEARRQRRQEKRELKRLAQALAAGGEGEDEFEGFPGSGSGLAPSQTQGKYPRIPNALYSPSFTGSGTGSNASDEFGPFQRAQQASSLAQYQQPQQGILGAEHLALEADDDDADLDGALYARRTSRPYPNGGSGSRGSDSRGSDSRSGRGDSRSRGSASNPGVDGVYGGAGVPESGHAGSGQVYPSALPPHLASESSTKRHRKKKSKSSSSSVSHASQQSLSSSTRESTRGSTSPSTAAPTSPGDAFDISSDRATVVSPTTVEQGIGFFDLEDEVVSPVSAGLHAPSPALSGKFPGPSPGADGRFPSPQLSRGFPSPQLSGGFPSPRLSERGSFPSTGFPRPSLTSKKSDMGAFLARRGEEEEFEGF</sequence>
<evidence type="ECO:0000313" key="3">
    <source>
        <dbReference type="Proteomes" id="UP000308652"/>
    </source>
</evidence>
<dbReference type="OrthoDB" id="3255924at2759"/>
<feature type="compositionally biased region" description="Basic residues" evidence="1">
    <location>
        <begin position="108"/>
        <end position="121"/>
    </location>
</feature>
<feature type="compositionally biased region" description="Low complexity" evidence="1">
    <location>
        <begin position="29"/>
        <end position="58"/>
    </location>
</feature>
<feature type="region of interest" description="Disordered" evidence="1">
    <location>
        <begin position="25"/>
        <end position="121"/>
    </location>
</feature>
<protein>
    <submittedName>
        <fullName evidence="2">Uncharacterized protein</fullName>
    </submittedName>
</protein>
<keyword evidence="3" id="KW-1185">Reference proteome</keyword>